<evidence type="ECO:0008006" key="3">
    <source>
        <dbReference type="Google" id="ProtNLM"/>
    </source>
</evidence>
<name>A0ABX3ZGJ2_9BACL</name>
<gene>
    <name evidence="1" type="ORF">CBM15_11780</name>
</gene>
<reference evidence="1 2" key="1">
    <citation type="journal article" date="2017" name="Int. J. Syst. Evol. Microbiol.">
        <title>Solibacillus kalamii sp. nov., isolated from a high-efficiency particulate arrestance filter system used in the International Space Station.</title>
        <authorList>
            <person name="Checinska Sielaff A."/>
            <person name="Kumar R.M."/>
            <person name="Pal D."/>
            <person name="Mayilraj S."/>
            <person name="Venkateswaran K."/>
        </authorList>
    </citation>
    <scope>NUCLEOTIDE SEQUENCE [LARGE SCALE GENOMIC DNA]</scope>
    <source>
        <strain evidence="1 2">ISSFR-015</strain>
    </source>
</reference>
<dbReference type="Proteomes" id="UP000196594">
    <property type="component" value="Unassembled WGS sequence"/>
</dbReference>
<comment type="caution">
    <text evidence="1">The sequence shown here is derived from an EMBL/GenBank/DDBJ whole genome shotgun (WGS) entry which is preliminary data.</text>
</comment>
<dbReference type="EMBL" id="NHNT01000007">
    <property type="protein sequence ID" value="OUZ38780.1"/>
    <property type="molecule type" value="Genomic_DNA"/>
</dbReference>
<proteinExistence type="predicted"/>
<organism evidence="1 2">
    <name type="scientific">Solibacillus kalamii</name>
    <dbReference type="NCBI Taxonomy" id="1748298"/>
    <lineage>
        <taxon>Bacteria</taxon>
        <taxon>Bacillati</taxon>
        <taxon>Bacillota</taxon>
        <taxon>Bacilli</taxon>
        <taxon>Bacillales</taxon>
        <taxon>Caryophanaceae</taxon>
        <taxon>Solibacillus</taxon>
    </lineage>
</organism>
<keyword evidence="2" id="KW-1185">Reference proteome</keyword>
<protein>
    <recommendedName>
        <fullName evidence="3">DUF2785 domain-containing protein</fullName>
    </recommendedName>
</protein>
<evidence type="ECO:0000313" key="1">
    <source>
        <dbReference type="EMBL" id="OUZ38780.1"/>
    </source>
</evidence>
<sequence length="267" mass="31312">MMKEQLEEIVKNSINLDSIDFNELIQFMLKNIGNPDGYLRDNLIYRGFCELILNGKFTEEQLVTILKTCLDDEHLYLNITDYGISDDVFMRSFSALVITLILGKDREKRSLPEELIIEVIHRSIHYLFLESDYRGFVNTKGWAHGVAHGSDLLTEAIRHPLMMDSQLLWNALQSLKSCLHTEYALIDEEEERMLPVIDALLDKGLTDEQLVTWLKELHYIEIEDWHKKYRYEWNVKKFEAALLRHLLKSTKCTKTTNWIVYESPAVV</sequence>
<dbReference type="Pfam" id="PF10978">
    <property type="entry name" value="DUF2785"/>
    <property type="match status" value="1"/>
</dbReference>
<accession>A0ABX3ZGJ2</accession>
<evidence type="ECO:0000313" key="2">
    <source>
        <dbReference type="Proteomes" id="UP000196594"/>
    </source>
</evidence>
<dbReference type="InterPro" id="IPR021247">
    <property type="entry name" value="DUF2785"/>
</dbReference>